<dbReference type="AlphaFoldDB" id="C5BT21"/>
<accession>C5BT21</accession>
<keyword evidence="4" id="KW-1185">Reference proteome</keyword>
<keyword evidence="1 3" id="KW-0378">Hydrolase</keyword>
<dbReference type="SUPFAM" id="SSF53474">
    <property type="entry name" value="alpha/beta-Hydrolases"/>
    <property type="match status" value="1"/>
</dbReference>
<feature type="domain" description="AB hydrolase-1" evidence="2">
    <location>
        <begin position="14"/>
        <end position="244"/>
    </location>
</feature>
<dbReference type="EC" id="3.1.-.-" evidence="3"/>
<gene>
    <name evidence="3" type="ordered locus">TERTU_3872</name>
</gene>
<dbReference type="STRING" id="377629.TERTU_3872"/>
<dbReference type="KEGG" id="ttu:TERTU_3872"/>
<evidence type="ECO:0000259" key="2">
    <source>
        <dbReference type="Pfam" id="PF12697"/>
    </source>
</evidence>
<name>C5BT21_TERTT</name>
<dbReference type="RefSeq" id="WP_015820492.1">
    <property type="nucleotide sequence ID" value="NC_012997.1"/>
</dbReference>
<dbReference type="InterPro" id="IPR029058">
    <property type="entry name" value="AB_hydrolase_fold"/>
</dbReference>
<evidence type="ECO:0000256" key="1">
    <source>
        <dbReference type="ARBA" id="ARBA00022801"/>
    </source>
</evidence>
<dbReference type="PRINTS" id="PR00111">
    <property type="entry name" value="ABHYDROLASE"/>
</dbReference>
<dbReference type="HOGENOM" id="CLU_020336_53_1_6"/>
<sequence>MSLYFKQAGEGPPLVLLHGLFGSLENLGMIARLLAPNYTVYSVDLPNHGRSGHTDQTNLAQMAQAVAEWLEQQALSQVRLFGHSLGGKVAMELALSQPQTVSHLAVADIAPVQYGSHHTDVFAGLNALNIDALTNRGEADKVLAQYVPEAPVRSFLLKNLVKEGAGYRWRMNLPVLQECYPAMLVANREGVYQGPTLFLKGANSDYIQLAAKTPILSRFPGAQVRIIANTGHWLHADKPELVVRTLEKFYA</sequence>
<organism evidence="3 4">
    <name type="scientific">Teredinibacter turnerae (strain ATCC 39867 / T7901)</name>
    <dbReference type="NCBI Taxonomy" id="377629"/>
    <lineage>
        <taxon>Bacteria</taxon>
        <taxon>Pseudomonadati</taxon>
        <taxon>Pseudomonadota</taxon>
        <taxon>Gammaproteobacteria</taxon>
        <taxon>Cellvibrionales</taxon>
        <taxon>Cellvibrionaceae</taxon>
        <taxon>Teredinibacter</taxon>
    </lineage>
</organism>
<dbReference type="InterPro" id="IPR000073">
    <property type="entry name" value="AB_hydrolase_1"/>
</dbReference>
<protein>
    <submittedName>
        <fullName evidence="3">Esterase YbfF</fullName>
        <ecNumber evidence="3">3.1.-.-</ecNumber>
    </submittedName>
</protein>
<dbReference type="PANTHER" id="PTHR46118">
    <property type="entry name" value="PROTEIN ABHD11"/>
    <property type="match status" value="1"/>
</dbReference>
<reference evidence="3 4" key="1">
    <citation type="journal article" date="2009" name="PLoS ONE">
        <title>The complete genome of Teredinibacter turnerae T7901: an intracellular endosymbiont of marine wood-boring bivalves (shipworms).</title>
        <authorList>
            <person name="Yang J.C."/>
            <person name="Madupu R."/>
            <person name="Durkin A.S."/>
            <person name="Ekborg N.A."/>
            <person name="Pedamallu C.S."/>
            <person name="Hostetler J.B."/>
            <person name="Radune D."/>
            <person name="Toms B.S."/>
            <person name="Henrissat B."/>
            <person name="Coutinho P.M."/>
            <person name="Schwarz S."/>
            <person name="Field L."/>
            <person name="Trindade-Silva A.E."/>
            <person name="Soares C.A.G."/>
            <person name="Elshahawi S."/>
            <person name="Hanora A."/>
            <person name="Schmidt E.W."/>
            <person name="Haygood M.G."/>
            <person name="Posfai J."/>
            <person name="Benner J."/>
            <person name="Madinger C."/>
            <person name="Nove J."/>
            <person name="Anton B."/>
            <person name="Chaudhary K."/>
            <person name="Foster J."/>
            <person name="Holman A."/>
            <person name="Kumar S."/>
            <person name="Lessard P.A."/>
            <person name="Luyten Y.A."/>
            <person name="Slatko B."/>
            <person name="Wood N."/>
            <person name="Wu B."/>
            <person name="Teplitski M."/>
            <person name="Mougous J.D."/>
            <person name="Ward N."/>
            <person name="Eisen J.A."/>
            <person name="Badger J.H."/>
            <person name="Distel D.L."/>
        </authorList>
    </citation>
    <scope>NUCLEOTIDE SEQUENCE [LARGE SCALE GENOMIC DNA]</scope>
    <source>
        <strain evidence="4">ATCC 39867 / T7901</strain>
    </source>
</reference>
<dbReference type="eggNOG" id="COG0596">
    <property type="taxonomic scope" value="Bacteria"/>
</dbReference>
<dbReference type="PANTHER" id="PTHR46118:SF4">
    <property type="entry name" value="PROTEIN ABHD11"/>
    <property type="match status" value="1"/>
</dbReference>
<dbReference type="Proteomes" id="UP000009080">
    <property type="component" value="Chromosome"/>
</dbReference>
<dbReference type="EMBL" id="CP001614">
    <property type="protein sequence ID" value="ACR14377.1"/>
    <property type="molecule type" value="Genomic_DNA"/>
</dbReference>
<dbReference type="Gene3D" id="3.40.50.1820">
    <property type="entry name" value="alpha/beta hydrolase"/>
    <property type="match status" value="1"/>
</dbReference>
<dbReference type="GO" id="GO:0016787">
    <property type="term" value="F:hydrolase activity"/>
    <property type="evidence" value="ECO:0007669"/>
    <property type="project" value="UniProtKB-KW"/>
</dbReference>
<dbReference type="Pfam" id="PF12697">
    <property type="entry name" value="Abhydrolase_6"/>
    <property type="match status" value="1"/>
</dbReference>
<evidence type="ECO:0000313" key="4">
    <source>
        <dbReference type="Proteomes" id="UP000009080"/>
    </source>
</evidence>
<proteinExistence type="predicted"/>
<evidence type="ECO:0000313" key="3">
    <source>
        <dbReference type="EMBL" id="ACR14377.1"/>
    </source>
</evidence>
<dbReference type="OrthoDB" id="9808398at2"/>